<protein>
    <submittedName>
        <fullName evidence="1">Uncharacterized protein</fullName>
    </submittedName>
</protein>
<evidence type="ECO:0000313" key="2">
    <source>
        <dbReference type="Proteomes" id="UP000313359"/>
    </source>
</evidence>
<sequence>MSFLPAVNLSSLLRTCRHFLEIGTPSLCLQAGNEPIESAQHTLSFRDFLRVGTPESRDSHVVSLWFRLPERSGFDTRTSTSQRPEHWNAVLTILYNCRGLRSLRIDTWDIRIDPIIVLNAALTSLKSLEDLSIALTPDLAEELLRLSLIGLRRLSIQWPKSERSLDLRRTILWSIRPLAKTLVELNNVIPRDVKTRFSLVHTLGLAMDRSATLIHDAVRTFPNVTRLTLHSAHHHRCHWDREGPAEDNAYRKENKSRWSLDYPRAWPSLTAMWAEDLCGAYCLGMVRSVRAMSLPLTLDSRFYMLPTIVAEMQPRFLELRVDLDDPRICTGILDRLRMPNWSWLSDPANASLSHLTLVMEGLDRVPVYATYHTEAKLVLEGFALALRNAFLTHLLLRYPGRQDVEAISADALLCVTRLAKASPTLCWIGVETIAAGLLCWDVSRTQVAGETDQDQAMDTTLVKMHGEMGARVLEREGIDQFRYVRL</sequence>
<dbReference type="Proteomes" id="UP000313359">
    <property type="component" value="Unassembled WGS sequence"/>
</dbReference>
<evidence type="ECO:0000313" key="1">
    <source>
        <dbReference type="EMBL" id="RPD62262.1"/>
    </source>
</evidence>
<dbReference type="EMBL" id="ML122259">
    <property type="protein sequence ID" value="RPD62262.1"/>
    <property type="molecule type" value="Genomic_DNA"/>
</dbReference>
<accession>A0A5C2SET5</accession>
<reference evidence="1" key="1">
    <citation type="journal article" date="2018" name="Genome Biol. Evol.">
        <title>Genomics and development of Lentinus tigrinus, a white-rot wood-decaying mushroom with dimorphic fruiting bodies.</title>
        <authorList>
            <person name="Wu B."/>
            <person name="Xu Z."/>
            <person name="Knudson A."/>
            <person name="Carlson A."/>
            <person name="Chen N."/>
            <person name="Kovaka S."/>
            <person name="LaButti K."/>
            <person name="Lipzen A."/>
            <person name="Pennachio C."/>
            <person name="Riley R."/>
            <person name="Schakwitz W."/>
            <person name="Umezawa K."/>
            <person name="Ohm R.A."/>
            <person name="Grigoriev I.V."/>
            <person name="Nagy L.G."/>
            <person name="Gibbons J."/>
            <person name="Hibbett D."/>
        </authorList>
    </citation>
    <scope>NUCLEOTIDE SEQUENCE [LARGE SCALE GENOMIC DNA]</scope>
    <source>
        <strain evidence="1">ALCF2SS1-6</strain>
    </source>
</reference>
<dbReference type="AlphaFoldDB" id="A0A5C2SET5"/>
<name>A0A5C2SET5_9APHY</name>
<keyword evidence="2" id="KW-1185">Reference proteome</keyword>
<organism evidence="1 2">
    <name type="scientific">Lentinus tigrinus ALCF2SS1-6</name>
    <dbReference type="NCBI Taxonomy" id="1328759"/>
    <lineage>
        <taxon>Eukaryota</taxon>
        <taxon>Fungi</taxon>
        <taxon>Dikarya</taxon>
        <taxon>Basidiomycota</taxon>
        <taxon>Agaricomycotina</taxon>
        <taxon>Agaricomycetes</taxon>
        <taxon>Polyporales</taxon>
        <taxon>Polyporaceae</taxon>
        <taxon>Lentinus</taxon>
    </lineage>
</organism>
<proteinExistence type="predicted"/>
<gene>
    <name evidence="1" type="ORF">L227DRAFT_609502</name>
</gene>
<dbReference type="OrthoDB" id="2745769at2759"/>